<evidence type="ECO:0000256" key="1">
    <source>
        <dbReference type="SAM" id="MobiDB-lite"/>
    </source>
</evidence>
<dbReference type="GeneID" id="17042962"/>
<proteinExistence type="predicted"/>
<evidence type="ECO:0000313" key="2">
    <source>
        <dbReference type="EMBL" id="EIE24563.1"/>
    </source>
</evidence>
<organism evidence="2 3">
    <name type="scientific">Coccomyxa subellipsoidea (strain C-169)</name>
    <name type="common">Green microalga</name>
    <dbReference type="NCBI Taxonomy" id="574566"/>
    <lineage>
        <taxon>Eukaryota</taxon>
        <taxon>Viridiplantae</taxon>
        <taxon>Chlorophyta</taxon>
        <taxon>core chlorophytes</taxon>
        <taxon>Trebouxiophyceae</taxon>
        <taxon>Trebouxiophyceae incertae sedis</taxon>
        <taxon>Coccomyxaceae</taxon>
        <taxon>Coccomyxa</taxon>
        <taxon>Coccomyxa subellipsoidea</taxon>
    </lineage>
</organism>
<feature type="compositionally biased region" description="Basic and acidic residues" evidence="1">
    <location>
        <begin position="72"/>
        <end position="100"/>
    </location>
</feature>
<dbReference type="OrthoDB" id="529205at2759"/>
<dbReference type="Proteomes" id="UP000007264">
    <property type="component" value="Unassembled WGS sequence"/>
</dbReference>
<feature type="compositionally biased region" description="Basic and acidic residues" evidence="1">
    <location>
        <begin position="51"/>
        <end position="60"/>
    </location>
</feature>
<keyword evidence="3" id="KW-1185">Reference proteome</keyword>
<dbReference type="eggNOG" id="ENOG502SE95">
    <property type="taxonomic scope" value="Eukaryota"/>
</dbReference>
<protein>
    <submittedName>
        <fullName evidence="2">Uncharacterized protein</fullName>
    </submittedName>
</protein>
<sequence>MAMNTMLSSASRLALGDARVLMQRVTARLYTSSPQVQMGFGSHSSDNDPEVLDREKERNLKGHPTTGTPKSAVKDLEEGWNEKLASDSEAAVKAERHHNGSESIEDLQKKSVHHIRTEHHEEEHVVGSVAPK</sequence>
<evidence type="ECO:0000313" key="3">
    <source>
        <dbReference type="Proteomes" id="UP000007264"/>
    </source>
</evidence>
<feature type="region of interest" description="Disordered" evidence="1">
    <location>
        <begin position="32"/>
        <end position="132"/>
    </location>
</feature>
<reference evidence="2 3" key="1">
    <citation type="journal article" date="2012" name="Genome Biol.">
        <title>The genome of the polar eukaryotic microalga coccomyxa subellipsoidea reveals traits of cold adaptation.</title>
        <authorList>
            <person name="Blanc G."/>
            <person name="Agarkova I."/>
            <person name="Grimwood J."/>
            <person name="Kuo A."/>
            <person name="Brueggeman A."/>
            <person name="Dunigan D."/>
            <person name="Gurnon J."/>
            <person name="Ladunga I."/>
            <person name="Lindquist E."/>
            <person name="Lucas S."/>
            <person name="Pangilinan J."/>
            <person name="Proschold T."/>
            <person name="Salamov A."/>
            <person name="Schmutz J."/>
            <person name="Weeks D."/>
            <person name="Yamada T."/>
            <person name="Claverie J.M."/>
            <person name="Grigoriev I."/>
            <person name="Van Etten J."/>
            <person name="Lomsadze A."/>
            <person name="Borodovsky M."/>
        </authorList>
    </citation>
    <scope>NUCLEOTIDE SEQUENCE [LARGE SCALE GENOMIC DNA]</scope>
    <source>
        <strain evidence="2 3">C-169</strain>
    </source>
</reference>
<name>I0Z1P4_COCSC</name>
<dbReference type="EMBL" id="AGSI01000005">
    <property type="protein sequence ID" value="EIE24563.1"/>
    <property type="molecule type" value="Genomic_DNA"/>
</dbReference>
<comment type="caution">
    <text evidence="2">The sequence shown here is derived from an EMBL/GenBank/DDBJ whole genome shotgun (WGS) entry which is preliminary data.</text>
</comment>
<gene>
    <name evidence="2" type="ORF">COCSUDRAFT_52996</name>
</gene>
<dbReference type="RefSeq" id="XP_005649107.1">
    <property type="nucleotide sequence ID" value="XM_005649050.1"/>
</dbReference>
<dbReference type="AlphaFoldDB" id="I0Z1P4"/>
<dbReference type="KEGG" id="csl:COCSUDRAFT_52996"/>
<accession>I0Z1P4</accession>